<dbReference type="Pfam" id="PF00126">
    <property type="entry name" value="HTH_1"/>
    <property type="match status" value="1"/>
</dbReference>
<dbReference type="SUPFAM" id="SSF53850">
    <property type="entry name" value="Periplasmic binding protein-like II"/>
    <property type="match status" value="1"/>
</dbReference>
<organism evidence="6 7">
    <name type="scientific">Photobacterium arenosum</name>
    <dbReference type="NCBI Taxonomy" id="2774143"/>
    <lineage>
        <taxon>Bacteria</taxon>
        <taxon>Pseudomonadati</taxon>
        <taxon>Pseudomonadota</taxon>
        <taxon>Gammaproteobacteria</taxon>
        <taxon>Vibrionales</taxon>
        <taxon>Vibrionaceae</taxon>
        <taxon>Photobacterium</taxon>
    </lineage>
</organism>
<gene>
    <name evidence="6" type="ORF">IFO68_13815</name>
</gene>
<proteinExistence type="inferred from homology"/>
<accession>A0ABR9BNF5</accession>
<evidence type="ECO:0000256" key="4">
    <source>
        <dbReference type="ARBA" id="ARBA00023163"/>
    </source>
</evidence>
<protein>
    <submittedName>
        <fullName evidence="6">LysR family transcriptional regulator</fullName>
    </submittedName>
</protein>
<reference evidence="6 7" key="1">
    <citation type="submission" date="2020-09" db="EMBL/GenBank/DDBJ databases">
        <title>Photobacterium sp. CAU 1568 isolated from sand of Sido Beach.</title>
        <authorList>
            <person name="Kim W."/>
        </authorList>
    </citation>
    <scope>NUCLEOTIDE SEQUENCE [LARGE SCALE GENOMIC DNA]</scope>
    <source>
        <strain evidence="6 7">CAU 1568</strain>
    </source>
</reference>
<dbReference type="SUPFAM" id="SSF46785">
    <property type="entry name" value="Winged helix' DNA-binding domain"/>
    <property type="match status" value="1"/>
</dbReference>
<dbReference type="PANTHER" id="PTHR30126">
    <property type="entry name" value="HTH-TYPE TRANSCRIPTIONAL REGULATOR"/>
    <property type="match status" value="1"/>
</dbReference>
<dbReference type="PANTHER" id="PTHR30126:SF91">
    <property type="entry name" value="LYSR FAMILY TRANSCRIPTIONAL REGULATOR"/>
    <property type="match status" value="1"/>
</dbReference>
<evidence type="ECO:0000313" key="6">
    <source>
        <dbReference type="EMBL" id="MBD8513754.1"/>
    </source>
</evidence>
<comment type="caution">
    <text evidence="6">The sequence shown here is derived from an EMBL/GenBank/DDBJ whole genome shotgun (WGS) entry which is preliminary data.</text>
</comment>
<dbReference type="InterPro" id="IPR005119">
    <property type="entry name" value="LysR_subst-bd"/>
</dbReference>
<dbReference type="Gene3D" id="3.40.190.290">
    <property type="match status" value="1"/>
</dbReference>
<dbReference type="EMBL" id="JACYTP010000008">
    <property type="protein sequence ID" value="MBD8513754.1"/>
    <property type="molecule type" value="Genomic_DNA"/>
</dbReference>
<dbReference type="Proteomes" id="UP000649768">
    <property type="component" value="Unassembled WGS sequence"/>
</dbReference>
<evidence type="ECO:0000313" key="7">
    <source>
        <dbReference type="Proteomes" id="UP000649768"/>
    </source>
</evidence>
<dbReference type="InterPro" id="IPR036390">
    <property type="entry name" value="WH_DNA-bd_sf"/>
</dbReference>
<evidence type="ECO:0000256" key="2">
    <source>
        <dbReference type="ARBA" id="ARBA00023015"/>
    </source>
</evidence>
<evidence type="ECO:0000259" key="5">
    <source>
        <dbReference type="PROSITE" id="PS50931"/>
    </source>
</evidence>
<dbReference type="CDD" id="cd05466">
    <property type="entry name" value="PBP2_LTTR_substrate"/>
    <property type="match status" value="1"/>
</dbReference>
<dbReference type="Pfam" id="PF03466">
    <property type="entry name" value="LysR_substrate"/>
    <property type="match status" value="1"/>
</dbReference>
<dbReference type="InterPro" id="IPR000847">
    <property type="entry name" value="LysR_HTH_N"/>
</dbReference>
<dbReference type="PRINTS" id="PR00039">
    <property type="entry name" value="HTHLYSR"/>
</dbReference>
<dbReference type="PROSITE" id="PS50931">
    <property type="entry name" value="HTH_LYSR"/>
    <property type="match status" value="1"/>
</dbReference>
<keyword evidence="3" id="KW-0238">DNA-binding</keyword>
<name>A0ABR9BNF5_9GAMM</name>
<feature type="domain" description="HTH lysR-type" evidence="5">
    <location>
        <begin position="3"/>
        <end position="60"/>
    </location>
</feature>
<keyword evidence="2" id="KW-0805">Transcription regulation</keyword>
<keyword evidence="7" id="KW-1185">Reference proteome</keyword>
<dbReference type="InterPro" id="IPR036388">
    <property type="entry name" value="WH-like_DNA-bd_sf"/>
</dbReference>
<comment type="similarity">
    <text evidence="1">Belongs to the LysR transcriptional regulatory family.</text>
</comment>
<keyword evidence="4" id="KW-0804">Transcription</keyword>
<dbReference type="Gene3D" id="1.10.10.10">
    <property type="entry name" value="Winged helix-like DNA-binding domain superfamily/Winged helix DNA-binding domain"/>
    <property type="match status" value="1"/>
</dbReference>
<evidence type="ECO:0000256" key="1">
    <source>
        <dbReference type="ARBA" id="ARBA00009437"/>
    </source>
</evidence>
<sequence length="299" mass="33103">MSWNLDQLDAFVTAAQTGSFTSAARKLGKAQSRISTAIANLEADLGFLLFDRSGKFPTLTAEGREVLNDAMSVLTQCQRLQSRVLSVSSANPVQLTIAMDEAVPLENFEVLYARLADHYPHLSVTLLNGSLEDIASWVDGGKADMGFVLQDHVLSDSLERFAIGRSGQALIVSDKHPLALLAAPTESQLIEHRQLVIRDRMGNALGKPLSPSYWHVDSFYLISSLVMHGVGWAFVPEHVATADWYEVKTLSTENLPYQRDFMLCAIKRRDAGWNTVLKWLIAEAQQLFTENHSDTGRLS</sequence>
<evidence type="ECO:0000256" key="3">
    <source>
        <dbReference type="ARBA" id="ARBA00023125"/>
    </source>
</evidence>